<evidence type="ECO:0000313" key="2">
    <source>
        <dbReference type="EMBL" id="MBD7987827.1"/>
    </source>
</evidence>
<keyword evidence="1" id="KW-0812">Transmembrane</keyword>
<keyword evidence="1" id="KW-0472">Membrane</keyword>
<comment type="caution">
    <text evidence="2">The sequence shown here is derived from an EMBL/GenBank/DDBJ whole genome shotgun (WGS) entry which is preliminary data.</text>
</comment>
<evidence type="ECO:0000256" key="1">
    <source>
        <dbReference type="SAM" id="Phobius"/>
    </source>
</evidence>
<evidence type="ECO:0008006" key="4">
    <source>
        <dbReference type="Google" id="ProtNLM"/>
    </source>
</evidence>
<accession>A0ABR8UIH3</accession>
<organism evidence="2 3">
    <name type="scientific">Luteimonas colneyensis</name>
    <dbReference type="NCBI Taxonomy" id="2762230"/>
    <lineage>
        <taxon>Bacteria</taxon>
        <taxon>Pseudomonadati</taxon>
        <taxon>Pseudomonadota</taxon>
        <taxon>Gammaproteobacteria</taxon>
        <taxon>Lysobacterales</taxon>
        <taxon>Lysobacteraceae</taxon>
        <taxon>Luteimonas</taxon>
    </lineage>
</organism>
<protein>
    <recommendedName>
        <fullName evidence="4">DUF2809 domain-containing protein</fullName>
    </recommendedName>
</protein>
<dbReference type="EMBL" id="JACSQJ010000003">
    <property type="protein sequence ID" value="MBD7987827.1"/>
    <property type="molecule type" value="Genomic_DNA"/>
</dbReference>
<feature type="transmembrane region" description="Helical" evidence="1">
    <location>
        <begin position="105"/>
        <end position="125"/>
    </location>
</feature>
<proteinExistence type="predicted"/>
<evidence type="ECO:0000313" key="3">
    <source>
        <dbReference type="Proteomes" id="UP000647183"/>
    </source>
</evidence>
<dbReference type="RefSeq" id="WP_191729043.1">
    <property type="nucleotide sequence ID" value="NZ_JACSQJ010000003.1"/>
</dbReference>
<keyword evidence="1" id="KW-1133">Transmembrane helix</keyword>
<gene>
    <name evidence="2" type="ORF">H9645_07275</name>
</gene>
<feature type="transmembrane region" description="Helical" evidence="1">
    <location>
        <begin position="56"/>
        <end position="75"/>
    </location>
</feature>
<dbReference type="Proteomes" id="UP000647183">
    <property type="component" value="Unassembled WGS sequence"/>
</dbReference>
<sequence>MTALALALAGSIGIAAAWVLVAQATGRQSSWMAVVAAVDALLLLRMGGYRPGAARAAWAVMATLLAIALANWGIAADQVGRMLGLPPWDSIIRLGAEHGWLLLRMANGAVDLAWLAAGLVVAAAWGR</sequence>
<keyword evidence="3" id="KW-1185">Reference proteome</keyword>
<name>A0ABR8UIH3_9GAMM</name>
<reference evidence="2 3" key="1">
    <citation type="submission" date="2020-08" db="EMBL/GenBank/DDBJ databases">
        <title>A Genomic Blueprint of the Chicken Gut Microbiome.</title>
        <authorList>
            <person name="Gilroy R."/>
            <person name="Ravi A."/>
            <person name="Getino M."/>
            <person name="Pursley I."/>
            <person name="Horton D.L."/>
            <person name="Alikhan N.-F."/>
            <person name="Baker D."/>
            <person name="Gharbi K."/>
            <person name="Hall N."/>
            <person name="Watson M."/>
            <person name="Adriaenssens E.M."/>
            <person name="Foster-Nyarko E."/>
            <person name="Jarju S."/>
            <person name="Secka A."/>
            <person name="Antonio M."/>
            <person name="Oren A."/>
            <person name="Chaudhuri R."/>
            <person name="La Ragione R.M."/>
            <person name="Hildebrand F."/>
            <person name="Pallen M.J."/>
        </authorList>
    </citation>
    <scope>NUCLEOTIDE SEQUENCE [LARGE SCALE GENOMIC DNA]</scope>
    <source>
        <strain evidence="2 3">Sa2BVA3</strain>
    </source>
</reference>